<comment type="subcellular location">
    <subcellularLocation>
        <location evidence="1">Endoplasmic reticulum membrane</location>
        <topology evidence="1">Multi-pass membrane protein</topology>
    </subcellularLocation>
</comment>
<evidence type="ECO:0000256" key="5">
    <source>
        <dbReference type="ARBA" id="ARBA00022679"/>
    </source>
</evidence>
<protein>
    <recommendedName>
        <fullName evidence="13">Glycosyltransferase RgtA/B/C/D-like domain-containing protein</fullName>
    </recommendedName>
</protein>
<comment type="pathway">
    <text evidence="2">Glycolipid biosynthesis; glycosylphosphatidylinositol-anchor biosynthesis.</text>
</comment>
<feature type="transmembrane region" description="Helical" evidence="10">
    <location>
        <begin position="346"/>
        <end position="365"/>
    </location>
</feature>
<evidence type="ECO:0000256" key="4">
    <source>
        <dbReference type="ARBA" id="ARBA00022676"/>
    </source>
</evidence>
<evidence type="ECO:0000313" key="12">
    <source>
        <dbReference type="Proteomes" id="UP000178336"/>
    </source>
</evidence>
<dbReference type="PANTHER" id="PTHR12468">
    <property type="entry name" value="GPI MANNOSYLTRANSFERASE 2"/>
    <property type="match status" value="1"/>
</dbReference>
<evidence type="ECO:0000313" key="11">
    <source>
        <dbReference type="EMBL" id="OGD95804.1"/>
    </source>
</evidence>
<evidence type="ECO:0000256" key="7">
    <source>
        <dbReference type="ARBA" id="ARBA00022824"/>
    </source>
</evidence>
<feature type="transmembrane region" description="Helical" evidence="10">
    <location>
        <begin position="303"/>
        <end position="326"/>
    </location>
</feature>
<evidence type="ECO:0000256" key="3">
    <source>
        <dbReference type="ARBA" id="ARBA00022502"/>
    </source>
</evidence>
<dbReference type="Proteomes" id="UP000178336">
    <property type="component" value="Unassembled WGS sequence"/>
</dbReference>
<accession>A0A1F5GVF3</accession>
<evidence type="ECO:0000256" key="9">
    <source>
        <dbReference type="ARBA" id="ARBA00023136"/>
    </source>
</evidence>
<evidence type="ECO:0000256" key="8">
    <source>
        <dbReference type="ARBA" id="ARBA00022989"/>
    </source>
</evidence>
<dbReference type="Pfam" id="PF04188">
    <property type="entry name" value="Mannosyl_trans2"/>
    <property type="match status" value="1"/>
</dbReference>
<evidence type="ECO:0000256" key="10">
    <source>
        <dbReference type="SAM" id="Phobius"/>
    </source>
</evidence>
<gene>
    <name evidence="11" type="ORF">A3A48_00660</name>
</gene>
<feature type="transmembrane region" description="Helical" evidence="10">
    <location>
        <begin position="5"/>
        <end position="27"/>
    </location>
</feature>
<dbReference type="GO" id="GO:0031501">
    <property type="term" value="C:mannosyltransferase complex"/>
    <property type="evidence" value="ECO:0007669"/>
    <property type="project" value="TreeGrafter"/>
</dbReference>
<reference evidence="11 12" key="1">
    <citation type="journal article" date="2016" name="Nat. Commun.">
        <title>Thousands of microbial genomes shed light on interconnected biogeochemical processes in an aquifer system.</title>
        <authorList>
            <person name="Anantharaman K."/>
            <person name="Brown C.T."/>
            <person name="Hug L.A."/>
            <person name="Sharon I."/>
            <person name="Castelle C.J."/>
            <person name="Probst A.J."/>
            <person name="Thomas B.C."/>
            <person name="Singh A."/>
            <person name="Wilkins M.J."/>
            <person name="Karaoz U."/>
            <person name="Brodie E.L."/>
            <person name="Williams K.H."/>
            <person name="Hubbard S.S."/>
            <person name="Banfield J.F."/>
        </authorList>
    </citation>
    <scope>NUCLEOTIDE SEQUENCE [LARGE SCALE GENOMIC DNA]</scope>
</reference>
<dbReference type="InterPro" id="IPR007315">
    <property type="entry name" value="PIG-V/Gpi18"/>
</dbReference>
<dbReference type="STRING" id="1797724.A3A48_00660"/>
<proteinExistence type="predicted"/>
<dbReference type="GO" id="GO:0016020">
    <property type="term" value="C:membrane"/>
    <property type="evidence" value="ECO:0007669"/>
    <property type="project" value="GOC"/>
</dbReference>
<name>A0A1F5GVF3_9BACT</name>
<evidence type="ECO:0000256" key="1">
    <source>
        <dbReference type="ARBA" id="ARBA00004477"/>
    </source>
</evidence>
<dbReference type="EMBL" id="MFBN01000008">
    <property type="protein sequence ID" value="OGD95804.1"/>
    <property type="molecule type" value="Genomic_DNA"/>
</dbReference>
<keyword evidence="3" id="KW-0337">GPI-anchor biosynthesis</keyword>
<evidence type="ECO:0000256" key="6">
    <source>
        <dbReference type="ARBA" id="ARBA00022692"/>
    </source>
</evidence>
<feature type="transmembrane region" description="Helical" evidence="10">
    <location>
        <begin position="273"/>
        <end position="296"/>
    </location>
</feature>
<comment type="caution">
    <text evidence="11">The sequence shown here is derived from an EMBL/GenBank/DDBJ whole genome shotgun (WGS) entry which is preliminary data.</text>
</comment>
<feature type="transmembrane region" description="Helical" evidence="10">
    <location>
        <begin position="137"/>
        <end position="161"/>
    </location>
</feature>
<keyword evidence="7" id="KW-0256">Endoplasmic reticulum</keyword>
<feature type="transmembrane region" description="Helical" evidence="10">
    <location>
        <begin position="204"/>
        <end position="224"/>
    </location>
</feature>
<dbReference type="GO" id="GO:0004376">
    <property type="term" value="F:GPI mannosyltransferase activity"/>
    <property type="evidence" value="ECO:0007669"/>
    <property type="project" value="InterPro"/>
</dbReference>
<dbReference type="UniPathway" id="UPA00196"/>
<evidence type="ECO:0008006" key="13">
    <source>
        <dbReference type="Google" id="ProtNLM"/>
    </source>
</evidence>
<feature type="transmembrane region" description="Helical" evidence="10">
    <location>
        <begin position="167"/>
        <end position="192"/>
    </location>
</feature>
<dbReference type="AlphaFoldDB" id="A0A1F5GVF3"/>
<keyword evidence="6 10" id="KW-0812">Transmembrane</keyword>
<keyword evidence="8 10" id="KW-1133">Transmembrane helix</keyword>
<dbReference type="GO" id="GO:0000009">
    <property type="term" value="F:alpha-1,6-mannosyltransferase activity"/>
    <property type="evidence" value="ECO:0007669"/>
    <property type="project" value="InterPro"/>
</dbReference>
<keyword evidence="4" id="KW-0328">Glycosyltransferase</keyword>
<evidence type="ECO:0000256" key="2">
    <source>
        <dbReference type="ARBA" id="ARBA00004687"/>
    </source>
</evidence>
<dbReference type="GO" id="GO:0006506">
    <property type="term" value="P:GPI anchor biosynthetic process"/>
    <property type="evidence" value="ECO:0007669"/>
    <property type="project" value="UniProtKB-UniPathway"/>
</dbReference>
<keyword evidence="9 10" id="KW-0472">Membrane</keyword>
<dbReference type="PANTHER" id="PTHR12468:SF2">
    <property type="entry name" value="GPI MANNOSYLTRANSFERASE 2"/>
    <property type="match status" value="1"/>
</dbReference>
<organism evidence="11 12">
    <name type="scientific">Candidatus Curtissbacteria bacterium RIFCSPLOWO2_01_FULL_37_9</name>
    <dbReference type="NCBI Taxonomy" id="1797724"/>
    <lineage>
        <taxon>Bacteria</taxon>
        <taxon>Candidatus Curtissiibacteriota</taxon>
    </lineage>
</organism>
<sequence length="371" mass="43122">MKKVIFLIAAIYIFFQLINIISHYLIFDRTSYELLYNIPVFPRGAIFPWLNFDGKNYLNIVLNGYPFGDILSVYFPLYPLLVRIFSLNLIFNPIYMGFIISITSTLIASIVLFNLVKIEFNDKIAIRSTFLLFIFPASYYFFAYYSEGLFLLLTVLVFWFIRKKNILIASIITSFATATRPFGLALIPTLLYEGYKIYHKKKKIPWEIAIAPLGFILYAIFTYLKFGDMFLMITAQSNARFGRSIDILSPYHEFRDVILKIISGPQSSYDNIFVYPVIIIEFLFGVYTLLILYLVFKKLPPHYSIYTLSSVILIFFGSSFSSIIRYLLPIFPAYIILSLLLSKKQLIFLSIVSLLLLVFASSLFLRNYWIS</sequence>
<keyword evidence="5" id="KW-0808">Transferase</keyword>
<feature type="transmembrane region" description="Helical" evidence="10">
    <location>
        <begin position="94"/>
        <end position="116"/>
    </location>
</feature>